<dbReference type="Proteomes" id="UP000055048">
    <property type="component" value="Unassembled WGS sequence"/>
</dbReference>
<proteinExistence type="predicted"/>
<comment type="caution">
    <text evidence="1">The sequence shown here is derived from an EMBL/GenBank/DDBJ whole genome shotgun (WGS) entry which is preliminary data.</text>
</comment>
<sequence length="62" mass="7241">MQNDADPLIHCHWLGFIALQQNQRFKSSPRLNSSGKQYQLRYGTLLTRLLMQVGHRNDSQQT</sequence>
<protein>
    <submittedName>
        <fullName evidence="1">Uncharacterized protein</fullName>
    </submittedName>
</protein>
<dbReference type="AlphaFoldDB" id="A0A0V0UHI3"/>
<gene>
    <name evidence="1" type="ORF">T05_973</name>
</gene>
<keyword evidence="2" id="KW-1185">Reference proteome</keyword>
<dbReference type="EMBL" id="JYDJ01000003">
    <property type="protein sequence ID" value="KRX50831.1"/>
    <property type="molecule type" value="Genomic_DNA"/>
</dbReference>
<evidence type="ECO:0000313" key="2">
    <source>
        <dbReference type="Proteomes" id="UP000055048"/>
    </source>
</evidence>
<name>A0A0V0UHI3_9BILA</name>
<evidence type="ECO:0000313" key="1">
    <source>
        <dbReference type="EMBL" id="KRX50831.1"/>
    </source>
</evidence>
<organism evidence="1 2">
    <name type="scientific">Trichinella murrelli</name>
    <dbReference type="NCBI Taxonomy" id="144512"/>
    <lineage>
        <taxon>Eukaryota</taxon>
        <taxon>Metazoa</taxon>
        <taxon>Ecdysozoa</taxon>
        <taxon>Nematoda</taxon>
        <taxon>Enoplea</taxon>
        <taxon>Dorylaimia</taxon>
        <taxon>Trichinellida</taxon>
        <taxon>Trichinellidae</taxon>
        <taxon>Trichinella</taxon>
    </lineage>
</organism>
<reference evidence="1 2" key="1">
    <citation type="submission" date="2015-01" db="EMBL/GenBank/DDBJ databases">
        <title>Evolution of Trichinella species and genotypes.</title>
        <authorList>
            <person name="Korhonen P.K."/>
            <person name="Edoardo P."/>
            <person name="Giuseppe L.R."/>
            <person name="Gasser R.B."/>
        </authorList>
    </citation>
    <scope>NUCLEOTIDE SEQUENCE [LARGE SCALE GENOMIC DNA]</scope>
    <source>
        <strain evidence="1">ISS417</strain>
    </source>
</reference>
<accession>A0A0V0UHI3</accession>